<dbReference type="AlphaFoldDB" id="A0A0W8FTG6"/>
<name>A0A0W8FTG6_9ZZZZ</name>
<accession>A0A0W8FTG6</accession>
<proteinExistence type="predicted"/>
<evidence type="ECO:0000313" key="1">
    <source>
        <dbReference type="EMBL" id="KUG24084.1"/>
    </source>
</evidence>
<protein>
    <submittedName>
        <fullName evidence="1">Uncharacterized protein</fullName>
    </submittedName>
</protein>
<organism evidence="1">
    <name type="scientific">hydrocarbon metagenome</name>
    <dbReference type="NCBI Taxonomy" id="938273"/>
    <lineage>
        <taxon>unclassified sequences</taxon>
        <taxon>metagenomes</taxon>
        <taxon>ecological metagenomes</taxon>
    </lineage>
</organism>
<gene>
    <name evidence="1" type="ORF">ASZ90_006135</name>
</gene>
<comment type="caution">
    <text evidence="1">The sequence shown here is derived from an EMBL/GenBank/DDBJ whole genome shotgun (WGS) entry which is preliminary data.</text>
</comment>
<sequence length="44" mass="5175">MSLIVIQVKEKICDLIFPKKNILIISILSVRIYRRAMYIKLLIA</sequence>
<dbReference type="EMBL" id="LNQE01000864">
    <property type="protein sequence ID" value="KUG24084.1"/>
    <property type="molecule type" value="Genomic_DNA"/>
</dbReference>
<reference evidence="1" key="1">
    <citation type="journal article" date="2015" name="Proc. Natl. Acad. Sci. U.S.A.">
        <title>Networks of energetic and metabolic interactions define dynamics in microbial communities.</title>
        <authorList>
            <person name="Embree M."/>
            <person name="Liu J.K."/>
            <person name="Al-Bassam M.M."/>
            <person name="Zengler K."/>
        </authorList>
    </citation>
    <scope>NUCLEOTIDE SEQUENCE</scope>
</reference>